<dbReference type="GO" id="GO:0008270">
    <property type="term" value="F:zinc ion binding"/>
    <property type="evidence" value="ECO:0007669"/>
    <property type="project" value="UniProtKB-KW"/>
</dbReference>
<dbReference type="Pfam" id="PF13639">
    <property type="entry name" value="zf-RING_2"/>
    <property type="match status" value="1"/>
</dbReference>
<sequence>MSTTAMTTTTTTTSSYWCYRCSRLVRAWTRDDAIVCPDCDGGFVEEIEAPPRAAAVPSAARRVPRTTADVFLGDHGVGHHPTPSLRRRRNAAGDRSPFNPVIVLRGHAPSDTPSVDARGGGGGGFQLYYDDGAGSGLRPLPTSMSDFLMGSGFDRLLDQLAQIEINGTASRACDHPPASKAAVDSMPTVQIEATHVSADSYCAVCKDPFELGSEAREMPCKHIYHSDCILPWLSLRNSCPVCRHELPTETRQRSATAITDSTESDGEQSLTSDETVGLTIWRLPGGGFAVGRFSGGRRAGERELPVVYTEMDGGFNSGGAPRRISWSSRGSRSRESGGIARAVRNFFGFFGRFRSSSSRDVSESGAPSTRRSRSSSVFGRGSRRHGHAWALEDGGAISRW</sequence>
<organism evidence="11 12">
    <name type="scientific">Acorus calamus</name>
    <name type="common">Sweet flag</name>
    <dbReference type="NCBI Taxonomy" id="4465"/>
    <lineage>
        <taxon>Eukaryota</taxon>
        <taxon>Viridiplantae</taxon>
        <taxon>Streptophyta</taxon>
        <taxon>Embryophyta</taxon>
        <taxon>Tracheophyta</taxon>
        <taxon>Spermatophyta</taxon>
        <taxon>Magnoliopsida</taxon>
        <taxon>Liliopsida</taxon>
        <taxon>Acoraceae</taxon>
        <taxon>Acorus</taxon>
    </lineage>
</organism>
<name>A0AAV9DBI7_ACOCL</name>
<evidence type="ECO:0000256" key="7">
    <source>
        <dbReference type="ARBA" id="ARBA00022833"/>
    </source>
</evidence>
<accession>A0AAV9DBI7</accession>
<evidence type="ECO:0000313" key="11">
    <source>
        <dbReference type="EMBL" id="KAK1298585.1"/>
    </source>
</evidence>
<dbReference type="SUPFAM" id="SSF57850">
    <property type="entry name" value="RING/U-box"/>
    <property type="match status" value="1"/>
</dbReference>
<evidence type="ECO:0000259" key="10">
    <source>
        <dbReference type="PROSITE" id="PS50089"/>
    </source>
</evidence>
<evidence type="ECO:0000256" key="2">
    <source>
        <dbReference type="ARBA" id="ARBA00012483"/>
    </source>
</evidence>
<evidence type="ECO:0000256" key="8">
    <source>
        <dbReference type="PROSITE-ProRule" id="PRU00175"/>
    </source>
</evidence>
<dbReference type="InterPro" id="IPR010543">
    <property type="entry name" value="DUF1117"/>
</dbReference>
<comment type="catalytic activity">
    <reaction evidence="1">
        <text>S-ubiquitinyl-[E2 ubiquitin-conjugating enzyme]-L-cysteine + [acceptor protein]-L-lysine = [E2 ubiquitin-conjugating enzyme]-L-cysteine + N(6)-ubiquitinyl-[acceptor protein]-L-lysine.</text>
        <dbReference type="EC" id="2.3.2.27"/>
    </reaction>
</comment>
<dbReference type="InterPro" id="IPR001841">
    <property type="entry name" value="Znf_RING"/>
</dbReference>
<dbReference type="InterPro" id="IPR013083">
    <property type="entry name" value="Znf_RING/FYVE/PHD"/>
</dbReference>
<evidence type="ECO:0000313" key="12">
    <source>
        <dbReference type="Proteomes" id="UP001180020"/>
    </source>
</evidence>
<keyword evidence="6" id="KW-0833">Ubl conjugation pathway</keyword>
<dbReference type="CDD" id="cd16667">
    <property type="entry name" value="RING-H2_RNF126-like"/>
    <property type="match status" value="1"/>
</dbReference>
<keyword evidence="4" id="KW-0479">Metal-binding</keyword>
<dbReference type="AlphaFoldDB" id="A0AAV9DBI7"/>
<dbReference type="EC" id="2.3.2.27" evidence="2"/>
<reference evidence="11" key="2">
    <citation type="submission" date="2023-06" db="EMBL/GenBank/DDBJ databases">
        <authorList>
            <person name="Ma L."/>
            <person name="Liu K.-W."/>
            <person name="Li Z."/>
            <person name="Hsiao Y.-Y."/>
            <person name="Qi Y."/>
            <person name="Fu T."/>
            <person name="Tang G."/>
            <person name="Zhang D."/>
            <person name="Sun W.-H."/>
            <person name="Liu D.-K."/>
            <person name="Li Y."/>
            <person name="Chen G.-Z."/>
            <person name="Liu X.-D."/>
            <person name="Liao X.-Y."/>
            <person name="Jiang Y.-T."/>
            <person name="Yu X."/>
            <person name="Hao Y."/>
            <person name="Huang J."/>
            <person name="Zhao X.-W."/>
            <person name="Ke S."/>
            <person name="Chen Y.-Y."/>
            <person name="Wu W.-L."/>
            <person name="Hsu J.-L."/>
            <person name="Lin Y.-F."/>
            <person name="Huang M.-D."/>
            <person name="Li C.-Y."/>
            <person name="Huang L."/>
            <person name="Wang Z.-W."/>
            <person name="Zhao X."/>
            <person name="Zhong W.-Y."/>
            <person name="Peng D.-H."/>
            <person name="Ahmad S."/>
            <person name="Lan S."/>
            <person name="Zhang J.-S."/>
            <person name="Tsai W.-C."/>
            <person name="Van De Peer Y."/>
            <person name="Liu Z.-J."/>
        </authorList>
    </citation>
    <scope>NUCLEOTIDE SEQUENCE</scope>
    <source>
        <strain evidence="11">CP</strain>
        <tissue evidence="11">Leaves</tissue>
    </source>
</reference>
<feature type="compositionally biased region" description="Low complexity" evidence="9">
    <location>
        <begin position="355"/>
        <end position="380"/>
    </location>
</feature>
<evidence type="ECO:0000256" key="9">
    <source>
        <dbReference type="SAM" id="MobiDB-lite"/>
    </source>
</evidence>
<evidence type="ECO:0000256" key="6">
    <source>
        <dbReference type="ARBA" id="ARBA00022786"/>
    </source>
</evidence>
<dbReference type="PROSITE" id="PS50089">
    <property type="entry name" value="ZF_RING_2"/>
    <property type="match status" value="1"/>
</dbReference>
<gene>
    <name evidence="11" type="primary">RING1</name>
    <name evidence="11" type="ORF">QJS10_CPB14g00650</name>
</gene>
<keyword evidence="5 8" id="KW-0863">Zinc-finger</keyword>
<dbReference type="PANTHER" id="PTHR15710:SF217">
    <property type="entry name" value="E3 UBIQUITIN-PROTEIN LIGASE RDUF2"/>
    <property type="match status" value="1"/>
</dbReference>
<evidence type="ECO:0000256" key="4">
    <source>
        <dbReference type="ARBA" id="ARBA00022723"/>
    </source>
</evidence>
<feature type="domain" description="RING-type" evidence="10">
    <location>
        <begin position="202"/>
        <end position="243"/>
    </location>
</feature>
<dbReference type="EMBL" id="JAUJYO010000014">
    <property type="protein sequence ID" value="KAK1298585.1"/>
    <property type="molecule type" value="Genomic_DNA"/>
</dbReference>
<comment type="caution">
    <text evidence="11">The sequence shown here is derived from an EMBL/GenBank/DDBJ whole genome shotgun (WGS) entry which is preliminary data.</text>
</comment>
<dbReference type="Proteomes" id="UP001180020">
    <property type="component" value="Unassembled WGS sequence"/>
</dbReference>
<evidence type="ECO:0000256" key="3">
    <source>
        <dbReference type="ARBA" id="ARBA00022679"/>
    </source>
</evidence>
<protein>
    <recommendedName>
        <fullName evidence="2">RING-type E3 ubiquitin transferase</fullName>
        <ecNumber evidence="2">2.3.2.27</ecNumber>
    </recommendedName>
</protein>
<keyword evidence="3" id="KW-0808">Transferase</keyword>
<dbReference type="FunFam" id="3.30.40.10:FF:000022">
    <property type="entry name" value="E3 ubiquitin-protein ligase RING1-like"/>
    <property type="match status" value="1"/>
</dbReference>
<dbReference type="GO" id="GO:0016567">
    <property type="term" value="P:protein ubiquitination"/>
    <property type="evidence" value="ECO:0007669"/>
    <property type="project" value="TreeGrafter"/>
</dbReference>
<evidence type="ECO:0000256" key="1">
    <source>
        <dbReference type="ARBA" id="ARBA00000900"/>
    </source>
</evidence>
<feature type="region of interest" description="Disordered" evidence="9">
    <location>
        <begin position="71"/>
        <end position="92"/>
    </location>
</feature>
<dbReference type="InterPro" id="IPR039525">
    <property type="entry name" value="RNF126-like_zinc-ribbon"/>
</dbReference>
<dbReference type="PANTHER" id="PTHR15710">
    <property type="entry name" value="E3 UBIQUITIN-PROTEIN LIGASE PRAJA"/>
    <property type="match status" value="1"/>
</dbReference>
<dbReference type="Pfam" id="PF14369">
    <property type="entry name" value="Zn_ribbon_19"/>
    <property type="match status" value="1"/>
</dbReference>
<dbReference type="GO" id="GO:0005737">
    <property type="term" value="C:cytoplasm"/>
    <property type="evidence" value="ECO:0007669"/>
    <property type="project" value="TreeGrafter"/>
</dbReference>
<keyword evidence="7" id="KW-0862">Zinc</keyword>
<evidence type="ECO:0000256" key="5">
    <source>
        <dbReference type="ARBA" id="ARBA00022771"/>
    </source>
</evidence>
<feature type="region of interest" description="Disordered" evidence="9">
    <location>
        <begin position="355"/>
        <end position="381"/>
    </location>
</feature>
<dbReference type="GO" id="GO:0061630">
    <property type="term" value="F:ubiquitin protein ligase activity"/>
    <property type="evidence" value="ECO:0007669"/>
    <property type="project" value="UniProtKB-EC"/>
</dbReference>
<dbReference type="Pfam" id="PF06547">
    <property type="entry name" value="DUF1117"/>
    <property type="match status" value="1"/>
</dbReference>
<proteinExistence type="predicted"/>
<reference evidence="11" key="1">
    <citation type="journal article" date="2023" name="Nat. Commun.">
        <title>Diploid and tetraploid genomes of Acorus and the evolution of monocots.</title>
        <authorList>
            <person name="Ma L."/>
            <person name="Liu K.W."/>
            <person name="Li Z."/>
            <person name="Hsiao Y.Y."/>
            <person name="Qi Y."/>
            <person name="Fu T."/>
            <person name="Tang G.D."/>
            <person name="Zhang D."/>
            <person name="Sun W.H."/>
            <person name="Liu D.K."/>
            <person name="Li Y."/>
            <person name="Chen G.Z."/>
            <person name="Liu X.D."/>
            <person name="Liao X.Y."/>
            <person name="Jiang Y.T."/>
            <person name="Yu X."/>
            <person name="Hao Y."/>
            <person name="Huang J."/>
            <person name="Zhao X.W."/>
            <person name="Ke S."/>
            <person name="Chen Y.Y."/>
            <person name="Wu W.L."/>
            <person name="Hsu J.L."/>
            <person name="Lin Y.F."/>
            <person name="Huang M.D."/>
            <person name="Li C.Y."/>
            <person name="Huang L."/>
            <person name="Wang Z.W."/>
            <person name="Zhao X."/>
            <person name="Zhong W.Y."/>
            <person name="Peng D.H."/>
            <person name="Ahmad S."/>
            <person name="Lan S."/>
            <person name="Zhang J.S."/>
            <person name="Tsai W.C."/>
            <person name="Van de Peer Y."/>
            <person name="Liu Z.J."/>
        </authorList>
    </citation>
    <scope>NUCLEOTIDE SEQUENCE</scope>
    <source>
        <strain evidence="11">CP</strain>
    </source>
</reference>
<dbReference type="SMART" id="SM00184">
    <property type="entry name" value="RING"/>
    <property type="match status" value="1"/>
</dbReference>
<keyword evidence="12" id="KW-1185">Reference proteome</keyword>
<feature type="compositionally biased region" description="Polar residues" evidence="9">
    <location>
        <begin position="253"/>
        <end position="272"/>
    </location>
</feature>
<dbReference type="Gene3D" id="3.30.40.10">
    <property type="entry name" value="Zinc/RING finger domain, C3HC4 (zinc finger)"/>
    <property type="match status" value="1"/>
</dbReference>
<feature type="region of interest" description="Disordered" evidence="9">
    <location>
        <begin position="250"/>
        <end position="272"/>
    </location>
</feature>